<name>A0ABQ7Z4I5_BRANA</name>
<evidence type="ECO:0000256" key="3">
    <source>
        <dbReference type="ARBA" id="ARBA00022454"/>
    </source>
</evidence>
<evidence type="ECO:0000256" key="5">
    <source>
        <dbReference type="ARBA" id="ARBA00023254"/>
    </source>
</evidence>
<dbReference type="InterPro" id="IPR036570">
    <property type="entry name" value="HORMA_dom_sf"/>
</dbReference>
<protein>
    <recommendedName>
        <fullName evidence="8">HORMA domain-containing protein</fullName>
    </recommendedName>
</protein>
<accession>A0ABQ7Z4I5</accession>
<evidence type="ECO:0000256" key="1">
    <source>
        <dbReference type="ARBA" id="ARBA00004123"/>
    </source>
</evidence>
<dbReference type="Proteomes" id="UP000824890">
    <property type="component" value="Unassembled WGS sequence"/>
</dbReference>
<evidence type="ECO:0000313" key="9">
    <source>
        <dbReference type="EMBL" id="KAH0875114.1"/>
    </source>
</evidence>
<comment type="caution">
    <text evidence="9">The sequence shown here is derived from an EMBL/GenBank/DDBJ whole genome shotgun (WGS) entry which is preliminary data.</text>
</comment>
<feature type="region of interest" description="Disordered" evidence="6">
    <location>
        <begin position="889"/>
        <end position="928"/>
    </location>
</feature>
<keyword evidence="7" id="KW-0472">Membrane</keyword>
<keyword evidence="7" id="KW-0812">Transmembrane</keyword>
<comment type="subcellular location">
    <subcellularLocation>
        <location evidence="2">Chromosome</location>
    </subcellularLocation>
    <subcellularLocation>
        <location evidence="1">Nucleus</location>
    </subcellularLocation>
</comment>
<dbReference type="PANTHER" id="PTHR48225">
    <property type="entry name" value="HORMA DOMAIN-CONTAINING PROTEIN 1"/>
    <property type="match status" value="1"/>
</dbReference>
<feature type="region of interest" description="Disordered" evidence="6">
    <location>
        <begin position="634"/>
        <end position="698"/>
    </location>
</feature>
<dbReference type="InterPro" id="IPR051294">
    <property type="entry name" value="HORMA_MeioticProgression"/>
</dbReference>
<keyword evidence="3" id="KW-0158">Chromosome</keyword>
<evidence type="ECO:0000256" key="7">
    <source>
        <dbReference type="SAM" id="Phobius"/>
    </source>
</evidence>
<feature type="domain" description="HORMA" evidence="8">
    <location>
        <begin position="454"/>
        <end position="628"/>
    </location>
</feature>
<evidence type="ECO:0000313" key="10">
    <source>
        <dbReference type="Proteomes" id="UP000824890"/>
    </source>
</evidence>
<dbReference type="PROSITE" id="PS50815">
    <property type="entry name" value="HORMA"/>
    <property type="match status" value="1"/>
</dbReference>
<dbReference type="PANTHER" id="PTHR48225:SF7">
    <property type="entry name" value="MEIOSIS-SPECIFIC PROTEIN HOP1"/>
    <property type="match status" value="1"/>
</dbReference>
<dbReference type="InterPro" id="IPR003511">
    <property type="entry name" value="HORMA_dom"/>
</dbReference>
<gene>
    <name evidence="9" type="ORF">HID58_072476</name>
</gene>
<feature type="transmembrane region" description="Helical" evidence="7">
    <location>
        <begin position="35"/>
        <end position="54"/>
    </location>
</feature>
<keyword evidence="5" id="KW-0469">Meiosis</keyword>
<evidence type="ECO:0000256" key="4">
    <source>
        <dbReference type="ARBA" id="ARBA00023242"/>
    </source>
</evidence>
<reference evidence="9 10" key="1">
    <citation type="submission" date="2021-05" db="EMBL/GenBank/DDBJ databases">
        <title>Genome Assembly of Synthetic Allotetraploid Brassica napus Reveals Homoeologous Exchanges between Subgenomes.</title>
        <authorList>
            <person name="Davis J.T."/>
        </authorList>
    </citation>
    <scope>NUCLEOTIDE SEQUENCE [LARGE SCALE GENOMIC DNA]</scope>
    <source>
        <strain evidence="10">cv. Da-Ae</strain>
        <tissue evidence="9">Seedling</tissue>
    </source>
</reference>
<sequence>MDQNLLLYDSIHSSLQSKQQTDWIQISSIQMYGKTISIIVLFVFLIASYSIYMGTIDPTPYFSQLGKASSPCNSTTTGPGQPLRVFMYDLPRKFNLAMMHPNISDVEPITAENLPSWHQTSGVGRQHSVEYWLMASLLNNGRDEEEKEAVRVFDPELADAFYVPFFSSLSFNTHGKNMTDPDTELDRLLQVELMEYLENSKYWQRSGGRDHVIPMTHPNAFRFLRQRVNASILILVDFGRYPKEIANLDKDVVSPYVHVVESFAEDVVVVDGALDPFEARSTLLYFRGNTVRKADGKIRIRLEKLLAGNSDVHYVKSIPTTQNIKVLETLHLHADYLMPSSVTAFRDKIELPFEDEIDYSEFSVFISVNEALDPGFILSNLRQFPKEKWLKMWERLKNVSHHFEFQYPPKREDAVNMLWRQVKHKIPNAKLAVHRHKRLKVMIQKLKEAEITEQDSLLLTRNLLRIAIFNISYIRGLFPENYFNDKSVPALDMKIKKLLPIDAESRRLVDWMEKVSFSYSDSDSQDVSMNISLTGTKKHGGVQLAKYTSSVDEDSRQNARQKFTLLLLLLRTIVMKLMYYDDVTPQDYEPPFFRGCTEEEAQHVWPKDPLRMEVGNVNSKHLVSTLKVKSVLDPCEDENDGMQDGGKSIGPDSVHDDQLSDSDSEISQTRETQFLVAPVEKQEDDNGEVDEDDTQDSIETQQQLARVKDWINSRHLDTLELTDVLSNFPEISILEKEGALSKTGKDTYVVNRDETPWSEFNFVKDESDALYHSLPMQYVTTTKLHNMLDGEASQTAVRKLIYRMIQEGYLEDSNNRRLGKRVVHSSLTERKLNEVGKVLDLNDDMDVDADETVNKTNAKLTAEVSTRAGIHSIGSDLTHTKERYVVQQNGPVPSEQTISKANDTPVSINAQVRDPILQQSKRQKAQAN</sequence>
<keyword evidence="10" id="KW-1185">Reference proteome</keyword>
<keyword evidence="4" id="KW-0539">Nucleus</keyword>
<dbReference type="EMBL" id="JAGKQM010000016">
    <property type="protein sequence ID" value="KAH0875114.1"/>
    <property type="molecule type" value="Genomic_DNA"/>
</dbReference>
<evidence type="ECO:0000256" key="2">
    <source>
        <dbReference type="ARBA" id="ARBA00004286"/>
    </source>
</evidence>
<dbReference type="InterPro" id="IPR040911">
    <property type="entry name" value="Exostosin_GT47"/>
</dbReference>
<proteinExistence type="predicted"/>
<organism evidence="9 10">
    <name type="scientific">Brassica napus</name>
    <name type="common">Rape</name>
    <dbReference type="NCBI Taxonomy" id="3708"/>
    <lineage>
        <taxon>Eukaryota</taxon>
        <taxon>Viridiplantae</taxon>
        <taxon>Streptophyta</taxon>
        <taxon>Embryophyta</taxon>
        <taxon>Tracheophyta</taxon>
        <taxon>Spermatophyta</taxon>
        <taxon>Magnoliopsida</taxon>
        <taxon>eudicotyledons</taxon>
        <taxon>Gunneridae</taxon>
        <taxon>Pentapetalae</taxon>
        <taxon>rosids</taxon>
        <taxon>malvids</taxon>
        <taxon>Brassicales</taxon>
        <taxon>Brassicaceae</taxon>
        <taxon>Brassiceae</taxon>
        <taxon>Brassica</taxon>
    </lineage>
</organism>
<evidence type="ECO:0000256" key="6">
    <source>
        <dbReference type="SAM" id="MobiDB-lite"/>
    </source>
</evidence>
<dbReference type="SUPFAM" id="SSF56019">
    <property type="entry name" value="The spindle assembly checkpoint protein mad2"/>
    <property type="match status" value="1"/>
</dbReference>
<feature type="compositionally biased region" description="Polar residues" evidence="6">
    <location>
        <begin position="889"/>
        <end position="910"/>
    </location>
</feature>
<dbReference type="Pfam" id="PF02301">
    <property type="entry name" value="HORMA"/>
    <property type="match status" value="2"/>
</dbReference>
<feature type="compositionally biased region" description="Acidic residues" evidence="6">
    <location>
        <begin position="682"/>
        <end position="696"/>
    </location>
</feature>
<dbReference type="Pfam" id="PF03016">
    <property type="entry name" value="Exostosin_GT47"/>
    <property type="match status" value="1"/>
</dbReference>
<evidence type="ECO:0000259" key="8">
    <source>
        <dbReference type="PROSITE" id="PS50815"/>
    </source>
</evidence>
<dbReference type="Gene3D" id="3.30.900.10">
    <property type="entry name" value="HORMA domain"/>
    <property type="match status" value="2"/>
</dbReference>
<keyword evidence="7" id="KW-1133">Transmembrane helix</keyword>